<sequence>MEKIHVCKCPHLRLTEQKGRIPAPKRRIFSHAPALKDMYYYELVVPPTQFLLLLTTTRPYAAIQKCEGVPLPTVTAVIGAGTGISSPSSSGHSRSIYKPPSGAALLTRVLTNHHCHGHDDGRTSEGSLSYPAANHCRENACHVGDSPGCSDWGYQTMGARSCCFREPLRSLHSCRCFSVVSLMLPKCFLDSLPNQQHPCRCFPASLPKSVSLLVSSLGG</sequence>
<proteinExistence type="evidence at transcript level"/>
<dbReference type="AlphaFoldDB" id="C4J2A2"/>
<reference evidence="1" key="2">
    <citation type="submission" date="2012-06" db="EMBL/GenBank/DDBJ databases">
        <authorList>
            <person name="Yu Y."/>
            <person name="Currie J."/>
            <person name="Lomeli R."/>
            <person name="Angelova A."/>
            <person name="Collura K."/>
            <person name="Wissotski M."/>
            <person name="Campos D."/>
            <person name="Kudrna D."/>
            <person name="Golser W."/>
            <person name="Ashely E."/>
            <person name="Descour A."/>
            <person name="Fernandes J."/>
            <person name="Soderlund C."/>
            <person name="Walbot V."/>
        </authorList>
    </citation>
    <scope>NUCLEOTIDE SEQUENCE</scope>
    <source>
        <strain evidence="1">B73</strain>
    </source>
</reference>
<reference evidence="1" key="1">
    <citation type="journal article" date="2009" name="PLoS Genet.">
        <title>Sequencing, mapping, and analysis of 27,455 maize full-length cDNAs.</title>
        <authorList>
            <person name="Soderlund C."/>
            <person name="Descour A."/>
            <person name="Kudrna D."/>
            <person name="Bomhoff M."/>
            <person name="Boyd L."/>
            <person name="Currie J."/>
            <person name="Angelova A."/>
            <person name="Collura K."/>
            <person name="Wissotski M."/>
            <person name="Ashley E."/>
            <person name="Morrow D."/>
            <person name="Fernandes J."/>
            <person name="Walbot V."/>
            <person name="Yu Y."/>
        </authorList>
    </citation>
    <scope>NUCLEOTIDE SEQUENCE</scope>
    <source>
        <strain evidence="1">B73</strain>
    </source>
</reference>
<accession>C4J2A2</accession>
<name>C4J2A2_MAIZE</name>
<evidence type="ECO:0000313" key="1">
    <source>
        <dbReference type="EMBL" id="ACR35302.1"/>
    </source>
</evidence>
<protein>
    <submittedName>
        <fullName evidence="1">Uncharacterized protein</fullName>
    </submittedName>
</protein>
<organism evidence="1">
    <name type="scientific">Zea mays</name>
    <name type="common">Maize</name>
    <dbReference type="NCBI Taxonomy" id="4577"/>
    <lineage>
        <taxon>Eukaryota</taxon>
        <taxon>Viridiplantae</taxon>
        <taxon>Streptophyta</taxon>
        <taxon>Embryophyta</taxon>
        <taxon>Tracheophyta</taxon>
        <taxon>Spermatophyta</taxon>
        <taxon>Magnoliopsida</taxon>
        <taxon>Liliopsida</taxon>
        <taxon>Poales</taxon>
        <taxon>Poaceae</taxon>
        <taxon>PACMAD clade</taxon>
        <taxon>Panicoideae</taxon>
        <taxon>Andropogonodae</taxon>
        <taxon>Andropogoneae</taxon>
        <taxon>Tripsacinae</taxon>
        <taxon>Zea</taxon>
    </lineage>
</organism>
<dbReference type="EMBL" id="BT084949">
    <property type="protein sequence ID" value="ACR35302.1"/>
    <property type="molecule type" value="mRNA"/>
</dbReference>